<accession>A0ABY9YT59</accession>
<organism evidence="2 3">
    <name type="scientific">Stenotrophomonas oahuensis</name>
    <dbReference type="NCBI Taxonomy" id="3003271"/>
    <lineage>
        <taxon>Bacteria</taxon>
        <taxon>Pseudomonadati</taxon>
        <taxon>Pseudomonadota</taxon>
        <taxon>Gammaproteobacteria</taxon>
        <taxon>Lysobacterales</taxon>
        <taxon>Lysobacteraceae</taxon>
        <taxon>Stenotrophomonas</taxon>
    </lineage>
</organism>
<evidence type="ECO:0000259" key="1">
    <source>
        <dbReference type="Pfam" id="PF20598"/>
    </source>
</evidence>
<protein>
    <recommendedName>
        <fullName evidence="1">DUF6795 domain-containing protein</fullName>
    </recommendedName>
</protein>
<dbReference type="InterPro" id="IPR046474">
    <property type="entry name" value="DUF6795"/>
</dbReference>
<reference evidence="2 3" key="1">
    <citation type="submission" date="2022-12" db="EMBL/GenBank/DDBJ databases">
        <title>Two new species, Stenotrophomonas aracearum and Stenotrophomonas oahuensis, isolated from Anthurium (Araceae family) in Hawaii.</title>
        <authorList>
            <person name="Chunag S.C."/>
            <person name="Dobhal S."/>
            <person name="Alvarez A."/>
            <person name="Arif M."/>
        </authorList>
    </citation>
    <scope>NUCLEOTIDE SEQUENCE [LARGE SCALE GENOMIC DNA]</scope>
    <source>
        <strain evidence="2 3">A5586</strain>
    </source>
</reference>
<sequence>MAFSKTLTLFSEVEGTVVMDGQPVAGVQVEQEHHWHWKDQRGTVTVTTDAQGRFRFPAVTATSWTAGLLPHEPVIGQRITLRYQGKTHKGWVMSKRNYDAQGEVPGRALRFVCDLGDKAVAHPETETFGICRLV</sequence>
<evidence type="ECO:0000313" key="2">
    <source>
        <dbReference type="EMBL" id="WNH53746.1"/>
    </source>
</evidence>
<dbReference type="Pfam" id="PF20598">
    <property type="entry name" value="DUF6795"/>
    <property type="match status" value="1"/>
</dbReference>
<gene>
    <name evidence="2" type="ORF">PDM29_05545</name>
</gene>
<proteinExistence type="predicted"/>
<dbReference type="RefSeq" id="WP_311192880.1">
    <property type="nucleotide sequence ID" value="NZ_CP115541.1"/>
</dbReference>
<dbReference type="EMBL" id="CP115541">
    <property type="protein sequence ID" value="WNH53746.1"/>
    <property type="molecule type" value="Genomic_DNA"/>
</dbReference>
<evidence type="ECO:0000313" key="3">
    <source>
        <dbReference type="Proteomes" id="UP001302072"/>
    </source>
</evidence>
<dbReference type="SUPFAM" id="SSF49464">
    <property type="entry name" value="Carboxypeptidase regulatory domain-like"/>
    <property type="match status" value="1"/>
</dbReference>
<dbReference type="InterPro" id="IPR008969">
    <property type="entry name" value="CarboxyPept-like_regulatory"/>
</dbReference>
<keyword evidence="3" id="KW-1185">Reference proteome</keyword>
<feature type="domain" description="DUF6795" evidence="1">
    <location>
        <begin position="13"/>
        <end position="117"/>
    </location>
</feature>
<name>A0ABY9YT59_9GAMM</name>
<dbReference type="Proteomes" id="UP001302072">
    <property type="component" value="Chromosome"/>
</dbReference>